<dbReference type="SUPFAM" id="SSF101148">
    <property type="entry name" value="Plant invertase/pectin methylesterase inhibitor"/>
    <property type="match status" value="2"/>
</dbReference>
<dbReference type="PANTHER" id="PTHR34838">
    <property type="entry name" value="OS08G0142100 PROTEIN-RELATED"/>
    <property type="match status" value="1"/>
</dbReference>
<reference evidence="1" key="1">
    <citation type="submission" date="2015-04" db="UniProtKB">
        <authorList>
            <consortium name="EnsemblPlants"/>
        </authorList>
    </citation>
    <scope>IDENTIFICATION</scope>
</reference>
<protein>
    <recommendedName>
        <fullName evidence="3">Pectinesterase inhibitor domain-containing protein</fullName>
    </recommendedName>
</protein>
<proteinExistence type="predicted"/>
<accession>A0A0E0EHR4</accession>
<evidence type="ECO:0000313" key="2">
    <source>
        <dbReference type="Proteomes" id="UP000008021"/>
    </source>
</evidence>
<evidence type="ECO:0008006" key="3">
    <source>
        <dbReference type="Google" id="ProtNLM"/>
    </source>
</evidence>
<name>A0A0E0EHR4_9ORYZ</name>
<reference evidence="1" key="2">
    <citation type="submission" date="2018-05" db="EMBL/GenBank/DDBJ databases">
        <title>OmerRS3 (Oryza meridionalis Reference Sequence Version 3).</title>
        <authorList>
            <person name="Zhang J."/>
            <person name="Kudrna D."/>
            <person name="Lee S."/>
            <person name="Talag J."/>
            <person name="Welchert J."/>
            <person name="Wing R.A."/>
        </authorList>
    </citation>
    <scope>NUCLEOTIDE SEQUENCE [LARGE SCALE GENOMIC DNA]</scope>
    <source>
        <strain evidence="1">cv. OR44</strain>
    </source>
</reference>
<dbReference type="InterPro" id="IPR035513">
    <property type="entry name" value="Invertase/methylesterase_inhib"/>
</dbReference>
<dbReference type="Gene3D" id="1.20.140.40">
    <property type="entry name" value="Invertase/pectin methylesterase inhibitor family protein"/>
    <property type="match status" value="2"/>
</dbReference>
<dbReference type="HOGENOM" id="CLU_840355_0_0_1"/>
<dbReference type="EnsemblPlants" id="OMERI08G02610.1">
    <property type="protein sequence ID" value="OMERI08G02610.1"/>
    <property type="gene ID" value="OMERI08G02610"/>
</dbReference>
<dbReference type="Gramene" id="OMERI08G02610.1">
    <property type="protein sequence ID" value="OMERI08G02610.1"/>
    <property type="gene ID" value="OMERI08G02610"/>
</dbReference>
<dbReference type="PANTHER" id="PTHR34838:SF2">
    <property type="entry name" value="OS08G0142500 PROTEIN"/>
    <property type="match status" value="1"/>
</dbReference>
<organism evidence="1">
    <name type="scientific">Oryza meridionalis</name>
    <dbReference type="NCBI Taxonomy" id="40149"/>
    <lineage>
        <taxon>Eukaryota</taxon>
        <taxon>Viridiplantae</taxon>
        <taxon>Streptophyta</taxon>
        <taxon>Embryophyta</taxon>
        <taxon>Tracheophyta</taxon>
        <taxon>Spermatophyta</taxon>
        <taxon>Magnoliopsida</taxon>
        <taxon>Liliopsida</taxon>
        <taxon>Poales</taxon>
        <taxon>Poaceae</taxon>
        <taxon>BOP clade</taxon>
        <taxon>Oryzoideae</taxon>
        <taxon>Oryzeae</taxon>
        <taxon>Oryzinae</taxon>
        <taxon>Oryza</taxon>
    </lineage>
</organism>
<sequence length="342" mass="35504">MTVESACRNVSHTQAMYDACKGALAEVPNPMSDHDATVYALAAARGAMASADATVVAANEQVKYNGSLSGEEKGAYEGCVEAYATAEHAMGAVLNKLGACSFGGGLADDYMSGLLAVESCRDRVIKLPASPLYAMVLVDRNKVGLALFLEFAMNTIPLPRLPLLVLVAVSLTIAGVAADEKTCPGAPTMTVESACRNVSGTQAMYDTCRDALAGVADPASDHDVTVYALAAAHGAVASAEATMGAAIDEVRNNSSLPGDERDAYMECAVDYSTALHAMGSVVDKLDGCSFDGLAGDYLNGLIDVENCRDRVLKLPASPLYAMVLVDRNKAGMALFLGKLLGI</sequence>
<keyword evidence="2" id="KW-1185">Reference proteome</keyword>
<dbReference type="eggNOG" id="ENOG502R3IX">
    <property type="taxonomic scope" value="Eukaryota"/>
</dbReference>
<dbReference type="Proteomes" id="UP000008021">
    <property type="component" value="Chromosome 8"/>
</dbReference>
<dbReference type="AlphaFoldDB" id="A0A0E0EHR4"/>
<evidence type="ECO:0000313" key="1">
    <source>
        <dbReference type="EnsemblPlants" id="OMERI08G02610.1"/>
    </source>
</evidence>